<reference evidence="2 3" key="1">
    <citation type="submission" date="2020-12" db="EMBL/GenBank/DDBJ databases">
        <title>HMF7856_wgs.fasta genome submission.</title>
        <authorList>
            <person name="Kang H."/>
            <person name="Kim H."/>
            <person name="Joh K."/>
        </authorList>
    </citation>
    <scope>NUCLEOTIDE SEQUENCE [LARGE SCALE GENOMIC DNA]</scope>
    <source>
        <strain evidence="2 3">HMF7856</strain>
    </source>
</reference>
<feature type="compositionally biased region" description="Polar residues" evidence="1">
    <location>
        <begin position="57"/>
        <end position="78"/>
    </location>
</feature>
<feature type="compositionally biased region" description="Basic and acidic residues" evidence="1">
    <location>
        <begin position="87"/>
        <end position="111"/>
    </location>
</feature>
<sequence length="152" mass="16740">MNFPEENNEEKPRAYHVDDDNNLEEKDLKRSFLFGQDEDANPDQPGYESHGAGGQNFGKTNVTTSGDDEANPSQNAGYSNAYFARTEPSEEHPEDLNFKPEDQQGAPHEDGANGTSSNGERIQEGTADYDGGTQHGEREDTNPDQSKMENGN</sequence>
<evidence type="ECO:0000313" key="2">
    <source>
        <dbReference type="EMBL" id="QQL50986.1"/>
    </source>
</evidence>
<dbReference type="KEGG" id="mgik:GO620_005915"/>
<feature type="compositionally biased region" description="Polar residues" evidence="1">
    <location>
        <begin position="143"/>
        <end position="152"/>
    </location>
</feature>
<dbReference type="Proteomes" id="UP000429232">
    <property type="component" value="Chromosome"/>
</dbReference>
<dbReference type="EMBL" id="CP066775">
    <property type="protein sequence ID" value="QQL50986.1"/>
    <property type="molecule type" value="Genomic_DNA"/>
</dbReference>
<protein>
    <submittedName>
        <fullName evidence="2">Uncharacterized protein</fullName>
    </submittedName>
</protein>
<organism evidence="2 3">
    <name type="scientific">Mucilaginibacter ginkgonis</name>
    <dbReference type="NCBI Taxonomy" id="2682091"/>
    <lineage>
        <taxon>Bacteria</taxon>
        <taxon>Pseudomonadati</taxon>
        <taxon>Bacteroidota</taxon>
        <taxon>Sphingobacteriia</taxon>
        <taxon>Sphingobacteriales</taxon>
        <taxon>Sphingobacteriaceae</taxon>
        <taxon>Mucilaginibacter</taxon>
    </lineage>
</organism>
<accession>A0A6I4IN14</accession>
<proteinExistence type="predicted"/>
<keyword evidence="3" id="KW-1185">Reference proteome</keyword>
<dbReference type="RefSeq" id="WP_157523563.1">
    <property type="nucleotide sequence ID" value="NZ_CP066775.1"/>
</dbReference>
<name>A0A6I4IN14_9SPHI</name>
<feature type="region of interest" description="Disordered" evidence="1">
    <location>
        <begin position="1"/>
        <end position="152"/>
    </location>
</feature>
<gene>
    <name evidence="2" type="ORF">GO620_005915</name>
</gene>
<evidence type="ECO:0000256" key="1">
    <source>
        <dbReference type="SAM" id="MobiDB-lite"/>
    </source>
</evidence>
<dbReference type="AlphaFoldDB" id="A0A6I4IN14"/>
<feature type="compositionally biased region" description="Basic and acidic residues" evidence="1">
    <location>
        <begin position="9"/>
        <end position="30"/>
    </location>
</feature>
<evidence type="ECO:0000313" key="3">
    <source>
        <dbReference type="Proteomes" id="UP000429232"/>
    </source>
</evidence>